<dbReference type="Proteomes" id="UP001280121">
    <property type="component" value="Unassembled WGS sequence"/>
</dbReference>
<dbReference type="Gene3D" id="1.25.40.20">
    <property type="entry name" value="Ankyrin repeat-containing domain"/>
    <property type="match status" value="2"/>
</dbReference>
<comment type="caution">
    <text evidence="4">The sequence shown here is derived from an EMBL/GenBank/DDBJ whole genome shotgun (WGS) entry which is preliminary data.</text>
</comment>
<keyword evidence="2" id="KW-0472">Membrane</keyword>
<sequence>MEPITAGSAADPENPARTIELPEIDESATFSQGSQNQNDAPSRSHEISIHSKFAALNSSAVNGDWREAKRLLRDDPQLVLLRTAITELQETALHVATGERQVYFVVKLINLMKPEDLTLRDRNGNTAFCIAAADGSIQIANVMLEKNKNLLTIRGFQNMLPLFMAVLLGKKEMSMFLYGLDTFYLTSQDRTGLFFQSIKNDLYDFALRLLNDKPELALYRDEDEDTALHVLGRKPSSIFNQQVKFSRNQESIPAPALQLLNRVRNATKQHFVDIKDLTKYSSNLLFDAARLGNSRFLEELIRSYPSLVHEFDTKGRSIFHVAILHRQTSVFNLIHKIGFHKEIIAANVDDDGNSMLHLAAKYSDQSPETALSSAALEMQKELIIFRVEKLIQPSLRGAKNADGLTPRELFASDHTSLQRSGALWMNNTATSCSLVATLIATVVFAAAFTVPGGADGKTGTPILLKKTLFRVFAISDAIALSSSSFSILMFLSILTSGYTQSQFYRSLPLKLMIGLLALFISILFMMITFSSTYFLLHHDQSLCIPTLTVVFVSVPISLFVLLQYPLLRDMFHLIRRSGFLFLSKSGFLSK</sequence>
<evidence type="ECO:0000256" key="2">
    <source>
        <dbReference type="SAM" id="Phobius"/>
    </source>
</evidence>
<keyword evidence="2" id="KW-0812">Transmembrane</keyword>
<feature type="transmembrane region" description="Helical" evidence="2">
    <location>
        <begin position="511"/>
        <end position="535"/>
    </location>
</feature>
<organism evidence="4 5">
    <name type="scientific">Dipteronia dyeriana</name>
    <dbReference type="NCBI Taxonomy" id="168575"/>
    <lineage>
        <taxon>Eukaryota</taxon>
        <taxon>Viridiplantae</taxon>
        <taxon>Streptophyta</taxon>
        <taxon>Embryophyta</taxon>
        <taxon>Tracheophyta</taxon>
        <taxon>Spermatophyta</taxon>
        <taxon>Magnoliopsida</taxon>
        <taxon>eudicotyledons</taxon>
        <taxon>Gunneridae</taxon>
        <taxon>Pentapetalae</taxon>
        <taxon>rosids</taxon>
        <taxon>malvids</taxon>
        <taxon>Sapindales</taxon>
        <taxon>Sapindaceae</taxon>
        <taxon>Hippocastanoideae</taxon>
        <taxon>Acereae</taxon>
        <taxon>Dipteronia</taxon>
    </lineage>
</organism>
<dbReference type="PANTHER" id="PTHR24177">
    <property type="entry name" value="CASKIN"/>
    <property type="match status" value="1"/>
</dbReference>
<protein>
    <recommendedName>
        <fullName evidence="3">PGG domain-containing protein</fullName>
    </recommendedName>
</protein>
<dbReference type="InterPro" id="IPR002110">
    <property type="entry name" value="Ankyrin_rpt"/>
</dbReference>
<dbReference type="EMBL" id="JANJYI010000006">
    <property type="protein sequence ID" value="KAK2646884.1"/>
    <property type="molecule type" value="Genomic_DNA"/>
</dbReference>
<evidence type="ECO:0000259" key="3">
    <source>
        <dbReference type="Pfam" id="PF13962"/>
    </source>
</evidence>
<feature type="domain" description="PGG" evidence="3">
    <location>
        <begin position="424"/>
        <end position="534"/>
    </location>
</feature>
<dbReference type="SUPFAM" id="SSF48403">
    <property type="entry name" value="Ankyrin repeat"/>
    <property type="match status" value="1"/>
</dbReference>
<gene>
    <name evidence="4" type="ORF">Ddye_022079</name>
</gene>
<name>A0AAD9U2W8_9ROSI</name>
<dbReference type="AlphaFoldDB" id="A0AAD9U2W8"/>
<feature type="region of interest" description="Disordered" evidence="1">
    <location>
        <begin position="24"/>
        <end position="45"/>
    </location>
</feature>
<keyword evidence="2" id="KW-1133">Transmembrane helix</keyword>
<evidence type="ECO:0000313" key="4">
    <source>
        <dbReference type="EMBL" id="KAK2646884.1"/>
    </source>
</evidence>
<dbReference type="PANTHER" id="PTHR24177:SF356">
    <property type="entry name" value="ANKYRIN REPEAT PLANT-LIKE PROTEIN"/>
    <property type="match status" value="1"/>
</dbReference>
<feature type="transmembrane region" description="Helical" evidence="2">
    <location>
        <begin position="468"/>
        <end position="491"/>
    </location>
</feature>
<evidence type="ECO:0000256" key="1">
    <source>
        <dbReference type="SAM" id="MobiDB-lite"/>
    </source>
</evidence>
<feature type="compositionally biased region" description="Polar residues" evidence="1">
    <location>
        <begin position="28"/>
        <end position="41"/>
    </location>
</feature>
<reference evidence="4" key="1">
    <citation type="journal article" date="2023" name="Plant J.">
        <title>Genome sequences and population genomics provide insights into the demographic history, inbreeding, and mutation load of two 'living fossil' tree species of Dipteronia.</title>
        <authorList>
            <person name="Feng Y."/>
            <person name="Comes H.P."/>
            <person name="Chen J."/>
            <person name="Zhu S."/>
            <person name="Lu R."/>
            <person name="Zhang X."/>
            <person name="Li P."/>
            <person name="Qiu J."/>
            <person name="Olsen K.M."/>
            <person name="Qiu Y."/>
        </authorList>
    </citation>
    <scope>NUCLEOTIDE SEQUENCE</scope>
    <source>
        <strain evidence="4">KIB01</strain>
    </source>
</reference>
<dbReference type="SMART" id="SM00248">
    <property type="entry name" value="ANK"/>
    <property type="match status" value="5"/>
</dbReference>
<proteinExistence type="predicted"/>
<dbReference type="Pfam" id="PF13962">
    <property type="entry name" value="PGG"/>
    <property type="match status" value="1"/>
</dbReference>
<dbReference type="GO" id="GO:0016020">
    <property type="term" value="C:membrane"/>
    <property type="evidence" value="ECO:0007669"/>
    <property type="project" value="TreeGrafter"/>
</dbReference>
<keyword evidence="5" id="KW-1185">Reference proteome</keyword>
<evidence type="ECO:0000313" key="5">
    <source>
        <dbReference type="Proteomes" id="UP001280121"/>
    </source>
</evidence>
<dbReference type="InterPro" id="IPR026961">
    <property type="entry name" value="PGG_dom"/>
</dbReference>
<feature type="transmembrane region" description="Helical" evidence="2">
    <location>
        <begin position="547"/>
        <end position="567"/>
    </location>
</feature>
<dbReference type="InterPro" id="IPR036770">
    <property type="entry name" value="Ankyrin_rpt-contain_sf"/>
</dbReference>
<accession>A0AAD9U2W8</accession>